<evidence type="ECO:0000313" key="3">
    <source>
        <dbReference type="EMBL" id="GHP07475.1"/>
    </source>
</evidence>
<dbReference type="PANTHER" id="PTHR12984">
    <property type="entry name" value="SCY1-RELATED S/T PROTEIN KINASE-LIKE"/>
    <property type="match status" value="1"/>
</dbReference>
<dbReference type="InterPro" id="IPR051177">
    <property type="entry name" value="CIK-Related_Protein"/>
</dbReference>
<evidence type="ECO:0000313" key="4">
    <source>
        <dbReference type="Proteomes" id="UP000660262"/>
    </source>
</evidence>
<dbReference type="Proteomes" id="UP000660262">
    <property type="component" value="Unassembled WGS sequence"/>
</dbReference>
<dbReference type="InterPro" id="IPR011989">
    <property type="entry name" value="ARM-like"/>
</dbReference>
<organism evidence="3 4">
    <name type="scientific">Pycnococcus provasolii</name>
    <dbReference type="NCBI Taxonomy" id="41880"/>
    <lineage>
        <taxon>Eukaryota</taxon>
        <taxon>Viridiplantae</taxon>
        <taxon>Chlorophyta</taxon>
        <taxon>Pseudoscourfieldiophyceae</taxon>
        <taxon>Pseudoscourfieldiales</taxon>
        <taxon>Pycnococcaceae</taxon>
        <taxon>Pycnococcus</taxon>
    </lineage>
</organism>
<dbReference type="Gene3D" id="1.10.510.10">
    <property type="entry name" value="Transferase(Phosphotransferase) domain 1"/>
    <property type="match status" value="1"/>
</dbReference>
<protein>
    <recommendedName>
        <fullName evidence="2">Protein kinase domain-containing protein</fullName>
    </recommendedName>
</protein>
<dbReference type="InterPro" id="IPR000719">
    <property type="entry name" value="Prot_kinase_dom"/>
</dbReference>
<dbReference type="PROSITE" id="PS50011">
    <property type="entry name" value="PROTEIN_KINASE_DOM"/>
    <property type="match status" value="1"/>
</dbReference>
<evidence type="ECO:0000259" key="2">
    <source>
        <dbReference type="PROSITE" id="PS50011"/>
    </source>
</evidence>
<reference evidence="3" key="1">
    <citation type="submission" date="2020-10" db="EMBL/GenBank/DDBJ databases">
        <title>Unveiling of a novel bifunctional photoreceptor, Dualchrome1, isolated from a cosmopolitan green alga.</title>
        <authorList>
            <person name="Suzuki S."/>
            <person name="Kawachi M."/>
        </authorList>
    </citation>
    <scope>NUCLEOTIDE SEQUENCE</scope>
    <source>
        <strain evidence="3">NIES 2893</strain>
    </source>
</reference>
<dbReference type="PANTHER" id="PTHR12984:SF6">
    <property type="entry name" value="SCY1-LIKE PROTEIN 2"/>
    <property type="match status" value="1"/>
</dbReference>
<feature type="region of interest" description="Disordered" evidence="1">
    <location>
        <begin position="801"/>
        <end position="833"/>
    </location>
</feature>
<comment type="caution">
    <text evidence="3">The sequence shown here is derived from an EMBL/GenBank/DDBJ whole genome shotgun (WGS) entry which is preliminary data.</text>
</comment>
<feature type="region of interest" description="Disordered" evidence="1">
    <location>
        <begin position="678"/>
        <end position="699"/>
    </location>
</feature>
<dbReference type="SMART" id="SM00220">
    <property type="entry name" value="S_TKc"/>
    <property type="match status" value="1"/>
</dbReference>
<evidence type="ECO:0000256" key="1">
    <source>
        <dbReference type="SAM" id="MobiDB-lite"/>
    </source>
</evidence>
<dbReference type="InterPro" id="IPR016024">
    <property type="entry name" value="ARM-type_fold"/>
</dbReference>
<dbReference type="Gene3D" id="1.25.10.10">
    <property type="entry name" value="Leucine-rich Repeat Variant"/>
    <property type="match status" value="1"/>
</dbReference>
<keyword evidence="4" id="KW-1185">Reference proteome</keyword>
<dbReference type="InterPro" id="IPR001245">
    <property type="entry name" value="Ser-Thr/Tyr_kinase_cat_dom"/>
</dbReference>
<proteinExistence type="predicted"/>
<dbReference type="SUPFAM" id="SSF56112">
    <property type="entry name" value="Protein kinase-like (PK-like)"/>
    <property type="match status" value="1"/>
</dbReference>
<sequence>MSDWLAKARLKASSAASSAASALSSAASSVASAAASRLLAKYDVIDCGNSATPLQGGVHGLWMIAHARNTKTNQEVSIWTFDKRKYTSDPRYNKVQSYKSAVHTLFDIIRRDGSLMAKLIHPRVLKLVEPFEETAASFTVVTEPVVGSLHDVCGNVREFDLGVAEVLAGGVQLAQAIEFLHTAGLVHRGISPWTCVVAEDGSWKLGLGFVYAKTSVEADELRDAFNFPPHDANDGPPIHAQLAYTAPELAHPSQPNASTAAAAATPMQSLMDFGIDNTMGAVPSTVATPPDAAADIFSLGAVMFRALSSACKSQTTELISCKGNAATYRRMLLDAPNSTGGAGARLHELRNLLARSGSAMMNDANEPIFDLLSNALSQNPSSRPSAANLTRHPAFMRPETQALGMLDNLLAVETVPKVQFLQSLAGLLPAFNVRVKKSRVLPPLLDELRNANMQSIVLPLVLEVGQSLNSNDFSAAFRPHLASLCSNATGESLLLLCSNVPRLQNILTDQAMAQYLIPLLVRGCSESDVRVHVEVLKHIPGIFSTQRSNYAHLQMLLPQVKRLALETTAASVRVNALKTIASVMPHLSKEEMDGIIAMLGAIADHDRSSATALCVAGVLEAASKSGGIERECLSTLPLLITLLANKSLSLSQFETLLSLVNGSIQRVSNARRKELKEQADVQRTISQSGGMNTTSSFGSMPQPALGATMTAGMGAADPFAPAMPSGAPVGFGTAAYAGGIGMPSRAAPIAGGQASTGLPSAGGHGGFRISQSADPFAPVTSSGAPVGFGTTTYAGGIGMPSQAAPSARGQASTGLPSAGDQLANLLGNNNTLM</sequence>
<dbReference type="EMBL" id="BNJQ01000017">
    <property type="protein sequence ID" value="GHP07475.1"/>
    <property type="molecule type" value="Genomic_DNA"/>
</dbReference>
<dbReference type="SUPFAM" id="SSF48371">
    <property type="entry name" value="ARM repeat"/>
    <property type="match status" value="1"/>
</dbReference>
<dbReference type="GO" id="GO:0005524">
    <property type="term" value="F:ATP binding"/>
    <property type="evidence" value="ECO:0007669"/>
    <property type="project" value="InterPro"/>
</dbReference>
<name>A0A830HLG7_9CHLO</name>
<accession>A0A830HLG7</accession>
<dbReference type="InterPro" id="IPR011009">
    <property type="entry name" value="Kinase-like_dom_sf"/>
</dbReference>
<dbReference type="Gene3D" id="3.30.200.20">
    <property type="entry name" value="Phosphorylase Kinase, domain 1"/>
    <property type="match status" value="1"/>
</dbReference>
<dbReference type="Pfam" id="PF07714">
    <property type="entry name" value="PK_Tyr_Ser-Thr"/>
    <property type="match status" value="1"/>
</dbReference>
<dbReference type="OrthoDB" id="79687at2759"/>
<dbReference type="AlphaFoldDB" id="A0A830HLG7"/>
<feature type="compositionally biased region" description="Polar residues" evidence="1">
    <location>
        <begin position="681"/>
        <end position="699"/>
    </location>
</feature>
<feature type="domain" description="Protein kinase" evidence="2">
    <location>
        <begin position="48"/>
        <end position="395"/>
    </location>
</feature>
<dbReference type="GO" id="GO:0004672">
    <property type="term" value="F:protein kinase activity"/>
    <property type="evidence" value="ECO:0007669"/>
    <property type="project" value="InterPro"/>
</dbReference>
<gene>
    <name evidence="3" type="ORF">PPROV_000621700</name>
</gene>